<dbReference type="Proteomes" id="UP000735874">
    <property type="component" value="Unassembled WGS sequence"/>
</dbReference>
<evidence type="ECO:0000313" key="3">
    <source>
        <dbReference type="Proteomes" id="UP000735874"/>
    </source>
</evidence>
<evidence type="ECO:0000259" key="1">
    <source>
        <dbReference type="Pfam" id="PF13843"/>
    </source>
</evidence>
<proteinExistence type="predicted"/>
<comment type="caution">
    <text evidence="2">The sequence shown here is derived from an EMBL/GenBank/DDBJ whole genome shotgun (WGS) entry which is preliminary data.</text>
</comment>
<feature type="domain" description="PiggyBac transposable element-derived protein" evidence="1">
    <location>
        <begin position="22"/>
        <end position="93"/>
    </location>
</feature>
<reference evidence="2" key="1">
    <citation type="submission" date="2018-10" db="EMBL/GenBank/DDBJ databases">
        <title>Effector identification in a new, highly contiguous assembly of the strawberry crown rot pathogen Phytophthora cactorum.</title>
        <authorList>
            <person name="Armitage A.D."/>
            <person name="Nellist C.F."/>
            <person name="Bates H."/>
            <person name="Vickerstaff R.J."/>
            <person name="Harrison R.J."/>
        </authorList>
    </citation>
    <scope>NUCLEOTIDE SEQUENCE</scope>
    <source>
        <strain evidence="2">15-7</strain>
    </source>
</reference>
<gene>
    <name evidence="2" type="ORF">PC113_g14658</name>
</gene>
<name>A0A8T0YJG6_9STRA</name>
<dbReference type="Pfam" id="PF13843">
    <property type="entry name" value="DDE_Tnp_1_7"/>
    <property type="match status" value="1"/>
</dbReference>
<organism evidence="2 3">
    <name type="scientific">Phytophthora cactorum</name>
    <dbReference type="NCBI Taxonomy" id="29920"/>
    <lineage>
        <taxon>Eukaryota</taxon>
        <taxon>Sar</taxon>
        <taxon>Stramenopiles</taxon>
        <taxon>Oomycota</taxon>
        <taxon>Peronosporomycetes</taxon>
        <taxon>Peronosporales</taxon>
        <taxon>Peronosporaceae</taxon>
        <taxon>Phytophthora</taxon>
    </lineage>
</organism>
<dbReference type="AlphaFoldDB" id="A0A8T0YJG6"/>
<accession>A0A8T0YJG6</accession>
<sequence length="96" mass="10986">MLFILLTRIEIFCGTDQHSDELGEERQNQFSADPNSGSAAVMRNLFNVLPPQQDDVYYTVVTDRFYTSVQLALQLMARNVYLVGTMQPNKKGFHQL</sequence>
<dbReference type="InterPro" id="IPR029526">
    <property type="entry name" value="PGBD"/>
</dbReference>
<protein>
    <recommendedName>
        <fullName evidence="1">PiggyBac transposable element-derived protein domain-containing protein</fullName>
    </recommendedName>
</protein>
<evidence type="ECO:0000313" key="2">
    <source>
        <dbReference type="EMBL" id="KAG2852866.1"/>
    </source>
</evidence>
<dbReference type="EMBL" id="RCMG01000513">
    <property type="protein sequence ID" value="KAG2852866.1"/>
    <property type="molecule type" value="Genomic_DNA"/>
</dbReference>